<keyword evidence="1" id="KW-0812">Transmembrane</keyword>
<keyword evidence="3" id="KW-1185">Reference proteome</keyword>
<dbReference type="AlphaFoldDB" id="A0A1Y1S971"/>
<accession>A0A1Y1S971</accession>
<gene>
    <name evidence="2" type="ORF">ECANGB1_1703</name>
</gene>
<feature type="transmembrane region" description="Helical" evidence="1">
    <location>
        <begin position="23"/>
        <end position="47"/>
    </location>
</feature>
<protein>
    <submittedName>
        <fullName evidence="2">Uncharacterized protein</fullName>
    </submittedName>
</protein>
<dbReference type="EMBL" id="LWDP01000005">
    <property type="protein sequence ID" value="ORD95002.1"/>
    <property type="molecule type" value="Genomic_DNA"/>
</dbReference>
<keyword evidence="1" id="KW-0472">Membrane</keyword>
<evidence type="ECO:0000313" key="2">
    <source>
        <dbReference type="EMBL" id="ORD95002.1"/>
    </source>
</evidence>
<dbReference type="VEuPathDB" id="MicrosporidiaDB:ECANGB1_1703"/>
<evidence type="ECO:0000313" key="3">
    <source>
        <dbReference type="Proteomes" id="UP000192639"/>
    </source>
</evidence>
<proteinExistence type="predicted"/>
<comment type="caution">
    <text evidence="2">The sequence shown here is derived from an EMBL/GenBank/DDBJ whole genome shotgun (WGS) entry which is preliminary data.</text>
</comment>
<evidence type="ECO:0000256" key="1">
    <source>
        <dbReference type="SAM" id="Phobius"/>
    </source>
</evidence>
<organism evidence="2 3">
    <name type="scientific">Enterospora canceri</name>
    <dbReference type="NCBI Taxonomy" id="1081671"/>
    <lineage>
        <taxon>Eukaryota</taxon>
        <taxon>Fungi</taxon>
        <taxon>Fungi incertae sedis</taxon>
        <taxon>Microsporidia</taxon>
        <taxon>Enterocytozoonidae</taxon>
        <taxon>Enterospora</taxon>
    </lineage>
</organism>
<name>A0A1Y1S971_9MICR</name>
<sequence>MFEFIGNMFKSIGEFFSGLFSTFWSGVFTIVALICLTVVIVALIINYQKNHQVEEKTVSTDEKVV</sequence>
<keyword evidence="1" id="KW-1133">Transmembrane helix</keyword>
<reference evidence="2 3" key="1">
    <citation type="journal article" date="2017" name="Environ. Microbiol.">
        <title>Decay of the glycolytic pathway and adaptation to intranuclear parasitism within Enterocytozoonidae microsporidia.</title>
        <authorList>
            <person name="Wiredu Boakye D."/>
            <person name="Jaroenlak P."/>
            <person name="Prachumwat A."/>
            <person name="Williams T.A."/>
            <person name="Bateman K.S."/>
            <person name="Itsathitphaisarn O."/>
            <person name="Sritunyalucksana K."/>
            <person name="Paszkiewicz K.H."/>
            <person name="Moore K.A."/>
            <person name="Stentiford G.D."/>
            <person name="Williams B.A."/>
        </authorList>
    </citation>
    <scope>NUCLEOTIDE SEQUENCE [LARGE SCALE GENOMIC DNA]</scope>
    <source>
        <strain evidence="2 3">GB1</strain>
    </source>
</reference>
<dbReference type="Proteomes" id="UP000192639">
    <property type="component" value="Unassembled WGS sequence"/>
</dbReference>